<evidence type="ECO:0000256" key="1">
    <source>
        <dbReference type="ARBA" id="ARBA00001974"/>
    </source>
</evidence>
<keyword evidence="6" id="KW-0325">Glycoprotein</keyword>
<dbReference type="Gene3D" id="3.30.465.10">
    <property type="match status" value="1"/>
</dbReference>
<evidence type="ECO:0000259" key="8">
    <source>
        <dbReference type="PROSITE" id="PS51387"/>
    </source>
</evidence>
<dbReference type="InterPro" id="IPR012951">
    <property type="entry name" value="BBE"/>
</dbReference>
<feature type="domain" description="FAD-binding PCMH-type" evidence="8">
    <location>
        <begin position="78"/>
        <end position="254"/>
    </location>
</feature>
<dbReference type="InterPro" id="IPR006094">
    <property type="entry name" value="Oxid_FAD_bind_N"/>
</dbReference>
<evidence type="ECO:0000256" key="2">
    <source>
        <dbReference type="ARBA" id="ARBA00005466"/>
    </source>
</evidence>
<dbReference type="PROSITE" id="PS51387">
    <property type="entry name" value="FAD_PCMH"/>
    <property type="match status" value="1"/>
</dbReference>
<evidence type="ECO:0000256" key="4">
    <source>
        <dbReference type="ARBA" id="ARBA00022729"/>
    </source>
</evidence>
<dbReference type="Pfam" id="PF01565">
    <property type="entry name" value="FAD_binding_4"/>
    <property type="match status" value="1"/>
</dbReference>
<dbReference type="GO" id="GO:0016491">
    <property type="term" value="F:oxidoreductase activity"/>
    <property type="evidence" value="ECO:0007669"/>
    <property type="project" value="InterPro"/>
</dbReference>
<keyword evidence="5" id="KW-0274">FAD</keyword>
<dbReference type="KEGG" id="soe:110799309"/>
<feature type="chain" id="PRO_5047079030" evidence="7">
    <location>
        <begin position="29"/>
        <end position="560"/>
    </location>
</feature>
<dbReference type="GO" id="GO:0071949">
    <property type="term" value="F:FAD binding"/>
    <property type="evidence" value="ECO:0007669"/>
    <property type="project" value="InterPro"/>
</dbReference>
<keyword evidence="4 7" id="KW-0732">Signal</keyword>
<dbReference type="Pfam" id="PF08031">
    <property type="entry name" value="BBE"/>
    <property type="match status" value="1"/>
</dbReference>
<dbReference type="InterPro" id="IPR016167">
    <property type="entry name" value="FAD-bd_PCMH_sub1"/>
</dbReference>
<dbReference type="InterPro" id="IPR016169">
    <property type="entry name" value="FAD-bd_PCMH_sub2"/>
</dbReference>
<protein>
    <submittedName>
        <fullName evidence="10">Berberine bridge enzyme-like 13</fullName>
    </submittedName>
</protein>
<dbReference type="Gene3D" id="3.40.462.20">
    <property type="match status" value="1"/>
</dbReference>
<dbReference type="InterPro" id="IPR036318">
    <property type="entry name" value="FAD-bd_PCMH-like_sf"/>
</dbReference>
<reference evidence="10" key="2">
    <citation type="submission" date="2025-08" db="UniProtKB">
        <authorList>
            <consortium name="RefSeq"/>
        </authorList>
    </citation>
    <scope>IDENTIFICATION</scope>
    <source>
        <tissue evidence="10">Leaf</tissue>
    </source>
</reference>
<dbReference type="PANTHER" id="PTHR32448">
    <property type="entry name" value="OS08G0158400 PROTEIN"/>
    <property type="match status" value="1"/>
</dbReference>
<sequence>MKIMGFFSNTIPLTLLLIFSLCSSVAYSNDLQSNFLHCLSKNISPPNPFPTSCYTPSNNSFSAILNSTANNLRFLLPSVEKPQLIYMPLDESHVQAAVVCARKVGIQLRVRSGGHDYEGVSYASEMGDPFVVIDMSKLRSVIVDIDDNSAWAEAGATTGELYYRISEQSKVHGFPAGLCTSLGIGGHITGGAYGSMMRKYGLGVDNVIDVRLVDPNGKILDRASMGEDLFWAVRGGAGGSFGVILAWKVKLVPVPETVTTFTVIKTLDQGLTKLLYKWQQVADKLDENLFIRVEIMPSTIPNTTEKTVQALFNALYLGNANQLLRTMARSLPELGLTNKDCNEMSWVESVVYIGGYPTGTSTDVLLQGKPLFRNYFKAKSDFVREPISEAGLEGLWKKLMESESYIMIWNPYGGMMSRVAESETPFPHRKGTIYMIQYVATWQDGQAGESSNMAWIRDLYQYMEPFVSKNPREAYINYRDLDLGMNKDGNTNVNEARTWGLKYFKNNFDRLVEIKTKFDPENFFRHEQSIPPLSTHNRKMKKEQRFHYHKLGKHHKRNKY</sequence>
<dbReference type="Gene3D" id="3.30.43.10">
    <property type="entry name" value="Uridine Diphospho-n-acetylenolpyruvylglucosamine Reductase, domain 2"/>
    <property type="match status" value="1"/>
</dbReference>
<evidence type="ECO:0000256" key="3">
    <source>
        <dbReference type="ARBA" id="ARBA00022630"/>
    </source>
</evidence>
<accession>A0A9R0K787</accession>
<evidence type="ECO:0000256" key="5">
    <source>
        <dbReference type="ARBA" id="ARBA00022827"/>
    </source>
</evidence>
<dbReference type="RefSeq" id="XP_021860243.2">
    <property type="nucleotide sequence ID" value="XM_022004551.2"/>
</dbReference>
<feature type="signal peptide" evidence="7">
    <location>
        <begin position="1"/>
        <end position="28"/>
    </location>
</feature>
<comment type="similarity">
    <text evidence="2">Belongs to the oxygen-dependent FAD-linked oxidoreductase family.</text>
</comment>
<organism evidence="9 10">
    <name type="scientific">Spinacia oleracea</name>
    <name type="common">Spinach</name>
    <dbReference type="NCBI Taxonomy" id="3562"/>
    <lineage>
        <taxon>Eukaryota</taxon>
        <taxon>Viridiplantae</taxon>
        <taxon>Streptophyta</taxon>
        <taxon>Embryophyta</taxon>
        <taxon>Tracheophyta</taxon>
        <taxon>Spermatophyta</taxon>
        <taxon>Magnoliopsida</taxon>
        <taxon>eudicotyledons</taxon>
        <taxon>Gunneridae</taxon>
        <taxon>Pentapetalae</taxon>
        <taxon>Caryophyllales</taxon>
        <taxon>Chenopodiaceae</taxon>
        <taxon>Chenopodioideae</taxon>
        <taxon>Anserineae</taxon>
        <taxon>Spinacia</taxon>
    </lineage>
</organism>
<name>A0A9R0K787_SPIOL</name>
<evidence type="ECO:0000313" key="10">
    <source>
        <dbReference type="RefSeq" id="XP_021860243.2"/>
    </source>
</evidence>
<evidence type="ECO:0000256" key="7">
    <source>
        <dbReference type="SAM" id="SignalP"/>
    </source>
</evidence>
<dbReference type="Proteomes" id="UP000813463">
    <property type="component" value="Chromosome 5"/>
</dbReference>
<comment type="cofactor">
    <cofactor evidence="1">
        <name>FAD</name>
        <dbReference type="ChEBI" id="CHEBI:57692"/>
    </cofactor>
</comment>
<proteinExistence type="inferred from homology"/>
<dbReference type="InterPro" id="IPR016166">
    <property type="entry name" value="FAD-bd_PCMH"/>
</dbReference>
<keyword evidence="3" id="KW-0285">Flavoprotein</keyword>
<evidence type="ECO:0000256" key="6">
    <source>
        <dbReference type="ARBA" id="ARBA00023180"/>
    </source>
</evidence>
<dbReference type="GeneID" id="110799309"/>
<gene>
    <name evidence="10" type="primary">LOC110799309</name>
</gene>
<dbReference type="SUPFAM" id="SSF56176">
    <property type="entry name" value="FAD-binding/transporter-associated domain-like"/>
    <property type="match status" value="1"/>
</dbReference>
<keyword evidence="9" id="KW-1185">Reference proteome</keyword>
<evidence type="ECO:0000313" key="9">
    <source>
        <dbReference type="Proteomes" id="UP000813463"/>
    </source>
</evidence>
<dbReference type="AlphaFoldDB" id="A0A9R0K787"/>
<reference evidence="9" key="1">
    <citation type="journal article" date="2021" name="Nat. Commun.">
        <title>Genomic analyses provide insights into spinach domestication and the genetic basis of agronomic traits.</title>
        <authorList>
            <person name="Cai X."/>
            <person name="Sun X."/>
            <person name="Xu C."/>
            <person name="Sun H."/>
            <person name="Wang X."/>
            <person name="Ge C."/>
            <person name="Zhang Z."/>
            <person name="Wang Q."/>
            <person name="Fei Z."/>
            <person name="Jiao C."/>
            <person name="Wang Q."/>
        </authorList>
    </citation>
    <scope>NUCLEOTIDE SEQUENCE [LARGE SCALE GENOMIC DNA]</scope>
    <source>
        <strain evidence="9">cv. Varoflay</strain>
    </source>
</reference>